<gene>
    <name evidence="1" type="ORF">HHK36_030558</name>
</gene>
<evidence type="ECO:0000313" key="1">
    <source>
        <dbReference type="EMBL" id="KAF8377185.1"/>
    </source>
</evidence>
<dbReference type="OrthoDB" id="273452at2759"/>
<organism evidence="1 2">
    <name type="scientific">Tetracentron sinense</name>
    <name type="common">Spur-leaf</name>
    <dbReference type="NCBI Taxonomy" id="13715"/>
    <lineage>
        <taxon>Eukaryota</taxon>
        <taxon>Viridiplantae</taxon>
        <taxon>Streptophyta</taxon>
        <taxon>Embryophyta</taxon>
        <taxon>Tracheophyta</taxon>
        <taxon>Spermatophyta</taxon>
        <taxon>Magnoliopsida</taxon>
        <taxon>Trochodendrales</taxon>
        <taxon>Trochodendraceae</taxon>
        <taxon>Tetracentron</taxon>
    </lineage>
</organism>
<reference evidence="1 2" key="1">
    <citation type="submission" date="2020-04" db="EMBL/GenBank/DDBJ databases">
        <title>Plant Genome Project.</title>
        <authorList>
            <person name="Zhang R.-G."/>
        </authorList>
    </citation>
    <scope>NUCLEOTIDE SEQUENCE [LARGE SCALE GENOMIC DNA]</scope>
    <source>
        <strain evidence="1">YNK0</strain>
        <tissue evidence="1">Leaf</tissue>
    </source>
</reference>
<proteinExistence type="predicted"/>
<dbReference type="Proteomes" id="UP000655225">
    <property type="component" value="Unassembled WGS sequence"/>
</dbReference>
<dbReference type="InterPro" id="IPR044294">
    <property type="entry name" value="Lipase-like"/>
</dbReference>
<dbReference type="PANTHER" id="PTHR12482">
    <property type="entry name" value="LIPASE ROG1-RELATED-RELATED"/>
    <property type="match status" value="1"/>
</dbReference>
<name>A0A835CYU3_TETSI</name>
<accession>A0A835CYU3</accession>
<sequence>MFRRFGLFIGLNHRSTSTKRLLNAKLGSFKPAMLETVQEIAIYIHRWYQIKITMRWEDSSYTSPGTPARVVQYEAPDLGSNNIVGVWRIDDRDNSFSTQPFRIKYARQDVLLSVMISFNMSLGKYEGPSTSAVILKFELMYAPILESGSELQDSLDGFPAAVHEFRIPPKALLGLHSYCPVHFDTFHAVLVELSMHIILLKAGTYTPSPKVSSDYCTIEDVAGENCGGSNHGIGQGASLDSKQITLIKALFTARDILLEELQKLSKVIDQTIDFTDLPSKLDEEKFSLFLQANLRAADAEVSEVRIGAGQVAGKPQNGIEKSNGIVDFRSDGSPQSLSKDDLLNTFHSIGNQLLYLWNTFLNFHRVNKTKILEFLRDAWANDRRAEWSIWMVYSKVQMPHHYLSSGVDESSHHSLRGKVSIPRKLIEDPAQTAATRTELHRRSIAQMRINNGSIQDMHIFGDPLHVPVIIVERVVNAPLSTTSGHSYFSPLDQKDASSLFMVPDTKAVNNLSSAGPQQNGRVLKIVVFVHGFQVPFLCKVWLKFIVSVPCAVDDCFF</sequence>
<dbReference type="OMA" id="HETWIRE"/>
<protein>
    <submittedName>
        <fullName evidence="1">Uncharacterized protein</fullName>
    </submittedName>
</protein>
<dbReference type="Pfam" id="PF12394">
    <property type="entry name" value="DUF3657"/>
    <property type="match status" value="1"/>
</dbReference>
<evidence type="ECO:0000313" key="2">
    <source>
        <dbReference type="Proteomes" id="UP000655225"/>
    </source>
</evidence>
<comment type="caution">
    <text evidence="1">The sequence shown here is derived from an EMBL/GenBank/DDBJ whole genome shotgun (WGS) entry which is preliminary data.</text>
</comment>
<dbReference type="PANTHER" id="PTHR12482:SF5">
    <property type="entry name" value="DUF676 DOMAIN-CONTAINING PROTEIN"/>
    <property type="match status" value="1"/>
</dbReference>
<dbReference type="InterPro" id="IPR022122">
    <property type="entry name" value="DUF3657"/>
</dbReference>
<dbReference type="EMBL" id="JABCRI010000024">
    <property type="protein sequence ID" value="KAF8377185.1"/>
    <property type="molecule type" value="Genomic_DNA"/>
</dbReference>
<keyword evidence="2" id="KW-1185">Reference proteome</keyword>
<dbReference type="AlphaFoldDB" id="A0A835CYU3"/>